<evidence type="ECO:0000313" key="1">
    <source>
        <dbReference type="EMBL" id="JAE32412.1"/>
    </source>
</evidence>
<organism evidence="1">
    <name type="scientific">Arundo donax</name>
    <name type="common">Giant reed</name>
    <name type="synonym">Donax arundinaceus</name>
    <dbReference type="NCBI Taxonomy" id="35708"/>
    <lineage>
        <taxon>Eukaryota</taxon>
        <taxon>Viridiplantae</taxon>
        <taxon>Streptophyta</taxon>
        <taxon>Embryophyta</taxon>
        <taxon>Tracheophyta</taxon>
        <taxon>Spermatophyta</taxon>
        <taxon>Magnoliopsida</taxon>
        <taxon>Liliopsida</taxon>
        <taxon>Poales</taxon>
        <taxon>Poaceae</taxon>
        <taxon>PACMAD clade</taxon>
        <taxon>Arundinoideae</taxon>
        <taxon>Arundineae</taxon>
        <taxon>Arundo</taxon>
    </lineage>
</organism>
<dbReference type="EMBL" id="GBRH01165484">
    <property type="protein sequence ID" value="JAE32412.1"/>
    <property type="molecule type" value="Transcribed_RNA"/>
</dbReference>
<dbReference type="AlphaFoldDB" id="A0A0A9H6N6"/>
<protein>
    <submittedName>
        <fullName evidence="1">Uncharacterized protein</fullName>
    </submittedName>
</protein>
<accession>A0A0A9H6N6</accession>
<proteinExistence type="predicted"/>
<name>A0A0A9H6N6_ARUDO</name>
<sequence length="46" mass="5525">MHTLKHSYLYKWTEKHFMFLKTCILHVMLEHGVSSIHAPLSDAQWK</sequence>
<reference evidence="1" key="2">
    <citation type="journal article" date="2015" name="Data Brief">
        <title>Shoot transcriptome of the giant reed, Arundo donax.</title>
        <authorList>
            <person name="Barrero R.A."/>
            <person name="Guerrero F.D."/>
            <person name="Moolhuijzen P."/>
            <person name="Goolsby J.A."/>
            <person name="Tidwell J."/>
            <person name="Bellgard S.E."/>
            <person name="Bellgard M.I."/>
        </authorList>
    </citation>
    <scope>NUCLEOTIDE SEQUENCE</scope>
    <source>
        <tissue evidence="1">Shoot tissue taken approximately 20 cm above the soil surface</tissue>
    </source>
</reference>
<reference evidence="1" key="1">
    <citation type="submission" date="2014-09" db="EMBL/GenBank/DDBJ databases">
        <authorList>
            <person name="Magalhaes I.L.F."/>
            <person name="Oliveira U."/>
            <person name="Santos F.R."/>
            <person name="Vidigal T.H.D.A."/>
            <person name="Brescovit A.D."/>
            <person name="Santos A.J."/>
        </authorList>
    </citation>
    <scope>NUCLEOTIDE SEQUENCE</scope>
    <source>
        <tissue evidence="1">Shoot tissue taken approximately 20 cm above the soil surface</tissue>
    </source>
</reference>